<organism evidence="2 3">
    <name type="scientific">Dyadobacter sandarakinus</name>
    <dbReference type="NCBI Taxonomy" id="2747268"/>
    <lineage>
        <taxon>Bacteria</taxon>
        <taxon>Pseudomonadati</taxon>
        <taxon>Bacteroidota</taxon>
        <taxon>Cytophagia</taxon>
        <taxon>Cytophagales</taxon>
        <taxon>Spirosomataceae</taxon>
        <taxon>Dyadobacter</taxon>
    </lineage>
</organism>
<gene>
    <name evidence="2" type="ORF">HWI92_02715</name>
</gene>
<dbReference type="RefSeq" id="WP_204660668.1">
    <property type="nucleotide sequence ID" value="NZ_CP056775.1"/>
</dbReference>
<evidence type="ECO:0000313" key="3">
    <source>
        <dbReference type="Proteomes" id="UP000612680"/>
    </source>
</evidence>
<protein>
    <submittedName>
        <fullName evidence="2">Uncharacterized protein</fullName>
    </submittedName>
</protein>
<keyword evidence="1" id="KW-0732">Signal</keyword>
<sequence length="177" mass="19208">MKTLSRWLGLLLLAAPVTGCDEGLDEAPGQEVFFEVNHANGAWGSQYKGFLIDKDGHIRKYNDAGMASGLKGSMPLTSRELDEKLAAMVLAPETIASGDLNTWVSRIGAIADTAYSKPVRAGADAGITRYYAYRYDQAKAQYTAVLLRQSGDELIDSRDEAALQIADWLKGVSGKIY</sequence>
<name>A0ABX7I1F7_9BACT</name>
<reference evidence="2 3" key="1">
    <citation type="submission" date="2020-06" db="EMBL/GenBank/DDBJ databases">
        <title>Dyadobacter sandarakinus sp. nov., isolated from the soil of the Arctic Yellow River Station.</title>
        <authorList>
            <person name="Zhang Y."/>
            <person name="Peng F."/>
        </authorList>
    </citation>
    <scope>NUCLEOTIDE SEQUENCE [LARGE SCALE GENOMIC DNA]</scope>
    <source>
        <strain evidence="2 3">Q3-56</strain>
    </source>
</reference>
<dbReference type="EMBL" id="CP056775">
    <property type="protein sequence ID" value="QRQ99905.1"/>
    <property type="molecule type" value="Genomic_DNA"/>
</dbReference>
<feature type="chain" id="PRO_5046051753" evidence="1">
    <location>
        <begin position="20"/>
        <end position="177"/>
    </location>
</feature>
<evidence type="ECO:0000313" key="2">
    <source>
        <dbReference type="EMBL" id="QRQ99905.1"/>
    </source>
</evidence>
<accession>A0ABX7I1F7</accession>
<keyword evidence="3" id="KW-1185">Reference proteome</keyword>
<dbReference type="Proteomes" id="UP000612680">
    <property type="component" value="Chromosome"/>
</dbReference>
<evidence type="ECO:0000256" key="1">
    <source>
        <dbReference type="SAM" id="SignalP"/>
    </source>
</evidence>
<proteinExistence type="predicted"/>
<feature type="signal peptide" evidence="1">
    <location>
        <begin position="1"/>
        <end position="19"/>
    </location>
</feature>